<dbReference type="VEuPathDB" id="FungiDB:AB675_4456"/>
<dbReference type="STRING" id="1664694.A0A0N0NLC1"/>
<sequence>MFKSSLRQAGRTALPIRSTSTPSIATAPLSSCTHQRRHSSSKRPVPPNNGSPEVPTDVKEVSPSATKTESKDVTKERPSRKKAATALKAAEAVEAQNNWTSTMPRVPSLHHLSPKDMTVAAFYATYRPISITGPGPKEFTMKDVEKIFQPKPARTKAKESEVMLTLSSAVDNLNNAIDSRQSSTSPASSQKELLRVVDSAGNSFKIVRGKDIHAQPTYRHFQPPPPPEPYTQERIYALAQQNSFTETETYGEELLAQHLEQQVQDQDSEGVVTAMVIPRRRRTRRFQSHSQSQAQKFRALLTPQPHTQHAEIVLNTAALREHFNFFTPTDPTAVAEEAANVLAHRTVTPRQRRGLAAVADKQRRPMAWRLISVKRQRKLKMKKHKYKKLMRRTRTLRKRQDKI</sequence>
<reference evidence="3 4" key="1">
    <citation type="submission" date="2015-06" db="EMBL/GenBank/DDBJ databases">
        <title>Draft genome of the ant-associated black yeast Phialophora attae CBS 131958.</title>
        <authorList>
            <person name="Moreno L.F."/>
            <person name="Stielow B.J."/>
            <person name="de Hoog S."/>
            <person name="Vicente V.A."/>
            <person name="Weiss V.A."/>
            <person name="de Vries M."/>
            <person name="Cruz L.M."/>
            <person name="Souza E.M."/>
        </authorList>
    </citation>
    <scope>NUCLEOTIDE SEQUENCE [LARGE SCALE GENOMIC DNA]</scope>
    <source>
        <strain evidence="3 4">CBS 131958</strain>
    </source>
</reference>
<dbReference type="Pfam" id="PF08213">
    <property type="entry name" value="COX24_C"/>
    <property type="match status" value="1"/>
</dbReference>
<accession>A0A0N0NLC1</accession>
<dbReference type="GeneID" id="28736476"/>
<dbReference type="EMBL" id="LFJN01000016">
    <property type="protein sequence ID" value="KPI39008.1"/>
    <property type="molecule type" value="Genomic_DNA"/>
</dbReference>
<feature type="region of interest" description="Disordered" evidence="1">
    <location>
        <begin position="1"/>
        <end position="84"/>
    </location>
</feature>
<comment type="caution">
    <text evidence="3">The sequence shown here is derived from an EMBL/GenBank/DDBJ whole genome shotgun (WGS) entry which is preliminary data.</text>
</comment>
<dbReference type="InterPro" id="IPR013177">
    <property type="entry name" value="Ribosomal_mS38_C"/>
</dbReference>
<protein>
    <recommendedName>
        <fullName evidence="2">Ribosomal protein mS38 C-terminal domain-containing protein</fullName>
    </recommendedName>
</protein>
<evidence type="ECO:0000313" key="3">
    <source>
        <dbReference type="EMBL" id="KPI39008.1"/>
    </source>
</evidence>
<organism evidence="3 4">
    <name type="scientific">Cyphellophora attinorum</name>
    <dbReference type="NCBI Taxonomy" id="1664694"/>
    <lineage>
        <taxon>Eukaryota</taxon>
        <taxon>Fungi</taxon>
        <taxon>Dikarya</taxon>
        <taxon>Ascomycota</taxon>
        <taxon>Pezizomycotina</taxon>
        <taxon>Eurotiomycetes</taxon>
        <taxon>Chaetothyriomycetidae</taxon>
        <taxon>Chaetothyriales</taxon>
        <taxon>Cyphellophoraceae</taxon>
        <taxon>Cyphellophora</taxon>
    </lineage>
</organism>
<dbReference type="RefSeq" id="XP_017998971.1">
    <property type="nucleotide sequence ID" value="XM_018144596.1"/>
</dbReference>
<evidence type="ECO:0000256" key="1">
    <source>
        <dbReference type="SAM" id="MobiDB-lite"/>
    </source>
</evidence>
<feature type="domain" description="Ribosomal protein mS38 C-terminal" evidence="2">
    <location>
        <begin position="369"/>
        <end position="402"/>
    </location>
</feature>
<keyword evidence="4" id="KW-1185">Reference proteome</keyword>
<proteinExistence type="predicted"/>
<dbReference type="Proteomes" id="UP000038010">
    <property type="component" value="Unassembled WGS sequence"/>
</dbReference>
<dbReference type="SMART" id="SM01155">
    <property type="entry name" value="DUF1713"/>
    <property type="match status" value="1"/>
</dbReference>
<dbReference type="OrthoDB" id="5364404at2759"/>
<evidence type="ECO:0000313" key="4">
    <source>
        <dbReference type="Proteomes" id="UP000038010"/>
    </source>
</evidence>
<feature type="compositionally biased region" description="Basic and acidic residues" evidence="1">
    <location>
        <begin position="68"/>
        <end position="77"/>
    </location>
</feature>
<dbReference type="AlphaFoldDB" id="A0A0N0NLC1"/>
<feature type="compositionally biased region" description="Polar residues" evidence="1">
    <location>
        <begin position="17"/>
        <end position="33"/>
    </location>
</feature>
<gene>
    <name evidence="3" type="ORF">AB675_4456</name>
</gene>
<name>A0A0N0NLC1_9EURO</name>
<evidence type="ECO:0000259" key="2">
    <source>
        <dbReference type="SMART" id="SM01155"/>
    </source>
</evidence>